<sequence length="169" mass="19016">MERTRNSATSQLARGGLVIHSAPSALIRHVEWSVQSLLGENLKLEWKSQPLLPGTFRTSIDWRNTYGLGAKLASALRGWHYLRFEVREESTASADLYRFTPELGIHHAGLDQTGSVIISEHQVVAALTKNFDEDSIRSALENVLGKPWDTELEAFRLVDQHESQRLKAI</sequence>
<organism evidence="1">
    <name type="scientific">freshwater metagenome</name>
    <dbReference type="NCBI Taxonomy" id="449393"/>
    <lineage>
        <taxon>unclassified sequences</taxon>
        <taxon>metagenomes</taxon>
        <taxon>ecological metagenomes</taxon>
    </lineage>
</organism>
<evidence type="ECO:0000313" key="1">
    <source>
        <dbReference type="EMBL" id="CAB4937757.1"/>
    </source>
</evidence>
<dbReference type="Pfam" id="PF11343">
    <property type="entry name" value="DUF3145"/>
    <property type="match status" value="1"/>
</dbReference>
<dbReference type="EMBL" id="CAFBNG010000061">
    <property type="protein sequence ID" value="CAB4937757.1"/>
    <property type="molecule type" value="Genomic_DNA"/>
</dbReference>
<accession>A0A6J7J550</accession>
<protein>
    <submittedName>
        <fullName evidence="1">Unannotated protein</fullName>
    </submittedName>
</protein>
<name>A0A6J7J550_9ZZZZ</name>
<reference evidence="1" key="1">
    <citation type="submission" date="2020-05" db="EMBL/GenBank/DDBJ databases">
        <authorList>
            <person name="Chiriac C."/>
            <person name="Salcher M."/>
            <person name="Ghai R."/>
            <person name="Kavagutti S V."/>
        </authorList>
    </citation>
    <scope>NUCLEOTIDE SEQUENCE</scope>
</reference>
<dbReference type="InterPro" id="IPR021491">
    <property type="entry name" value="DUF3145"/>
</dbReference>
<gene>
    <name evidence="1" type="ORF">UFOPK3774_00448</name>
</gene>
<proteinExistence type="predicted"/>
<dbReference type="AlphaFoldDB" id="A0A6J7J550"/>